<sequence length="402" mass="45644">MTTTLPTGVRSRNLTIDFLRGISILVVLLHHFNIPYRISDTFLNFHIFGFPLLRAIARNGNYGVTMFFVISGFLITSHAIKRWHSLDRVHIWSFYGMRIARIIPSLLLLLVIVNGLSLLELKPFLNDDYNGAPFSYAVVNFASLTFWMNVLIIKYGWVNYALGVLWSLSVEEVFYLSFPIACLFLRKSKYLILFWLVFIIIGPIYRSFHQDGDSEAYLYAYFSSFDGIAIGCCAAVLANTLAVKRIVFNPAISKVIQIVTIITMVVFYLYASIGANNIWGVTFMSFCTAILLVASVLKNGSVKSDDLLPVAKQNIIARAIRSLGKRSYELYLFHLVILGLIKVFYPPASVVGNEKILLLVVFAVGSLILSYAIARLYSDPLNRYFRKKLMRKEKGEQIVEFR</sequence>
<dbReference type="PANTHER" id="PTHR23028:SF53">
    <property type="entry name" value="ACYL_TRANSF_3 DOMAIN-CONTAINING PROTEIN"/>
    <property type="match status" value="1"/>
</dbReference>
<feature type="transmembrane region" description="Helical" evidence="1">
    <location>
        <begin position="220"/>
        <end position="243"/>
    </location>
</feature>
<dbReference type="PANTHER" id="PTHR23028">
    <property type="entry name" value="ACETYLTRANSFERASE"/>
    <property type="match status" value="1"/>
</dbReference>
<dbReference type="EMBL" id="CP031222">
    <property type="protein sequence ID" value="AXI03978.1"/>
    <property type="molecule type" value="Genomic_DNA"/>
</dbReference>
<dbReference type="KEGG" id="mbah:HYN46_14685"/>
<dbReference type="InterPro" id="IPR050879">
    <property type="entry name" value="Acyltransferase_3"/>
</dbReference>
<keyword evidence="1" id="KW-0472">Membrane</keyword>
<keyword evidence="1" id="KW-0812">Transmembrane</keyword>
<dbReference type="RefSeq" id="WP_114900086.1">
    <property type="nucleotide sequence ID" value="NZ_CP031222.1"/>
</dbReference>
<organism evidence="3 4">
    <name type="scientific">Aquirhabdus parva</name>
    <dbReference type="NCBI Taxonomy" id="2283318"/>
    <lineage>
        <taxon>Bacteria</taxon>
        <taxon>Pseudomonadati</taxon>
        <taxon>Pseudomonadota</taxon>
        <taxon>Gammaproteobacteria</taxon>
        <taxon>Moraxellales</taxon>
        <taxon>Moraxellaceae</taxon>
        <taxon>Aquirhabdus</taxon>
    </lineage>
</organism>
<evidence type="ECO:0000313" key="3">
    <source>
        <dbReference type="EMBL" id="AXI03978.1"/>
    </source>
</evidence>
<dbReference type="Proteomes" id="UP000253940">
    <property type="component" value="Chromosome"/>
</dbReference>
<feature type="domain" description="Acyltransferase 3" evidence="2">
    <location>
        <begin position="15"/>
        <end position="375"/>
    </location>
</feature>
<feature type="transmembrane region" description="Helical" evidence="1">
    <location>
        <begin position="59"/>
        <end position="79"/>
    </location>
</feature>
<dbReference type="OrthoDB" id="9767863at2"/>
<evidence type="ECO:0000313" key="4">
    <source>
        <dbReference type="Proteomes" id="UP000253940"/>
    </source>
</evidence>
<feature type="transmembrane region" description="Helical" evidence="1">
    <location>
        <begin position="158"/>
        <end position="178"/>
    </location>
</feature>
<feature type="transmembrane region" description="Helical" evidence="1">
    <location>
        <begin position="18"/>
        <end position="38"/>
    </location>
</feature>
<feature type="transmembrane region" description="Helical" evidence="1">
    <location>
        <begin position="190"/>
        <end position="208"/>
    </location>
</feature>
<keyword evidence="3" id="KW-0808">Transferase</keyword>
<dbReference type="GO" id="GO:0016747">
    <property type="term" value="F:acyltransferase activity, transferring groups other than amino-acyl groups"/>
    <property type="evidence" value="ECO:0007669"/>
    <property type="project" value="InterPro"/>
</dbReference>
<proteinExistence type="predicted"/>
<dbReference type="InterPro" id="IPR002656">
    <property type="entry name" value="Acyl_transf_3_dom"/>
</dbReference>
<evidence type="ECO:0000259" key="2">
    <source>
        <dbReference type="Pfam" id="PF01757"/>
    </source>
</evidence>
<feature type="transmembrane region" description="Helical" evidence="1">
    <location>
        <begin position="131"/>
        <end position="152"/>
    </location>
</feature>
<feature type="transmembrane region" description="Helical" evidence="1">
    <location>
        <begin position="99"/>
        <end position="119"/>
    </location>
</feature>
<feature type="transmembrane region" description="Helical" evidence="1">
    <location>
        <begin position="255"/>
        <end position="273"/>
    </location>
</feature>
<evidence type="ECO:0000256" key="1">
    <source>
        <dbReference type="SAM" id="Phobius"/>
    </source>
</evidence>
<dbReference type="GO" id="GO:0016020">
    <property type="term" value="C:membrane"/>
    <property type="evidence" value="ECO:0007669"/>
    <property type="project" value="TreeGrafter"/>
</dbReference>
<dbReference type="Pfam" id="PF01757">
    <property type="entry name" value="Acyl_transf_3"/>
    <property type="match status" value="1"/>
</dbReference>
<feature type="transmembrane region" description="Helical" evidence="1">
    <location>
        <begin position="357"/>
        <end position="378"/>
    </location>
</feature>
<keyword evidence="3" id="KW-0012">Acyltransferase</keyword>
<feature type="transmembrane region" description="Helical" evidence="1">
    <location>
        <begin position="279"/>
        <end position="297"/>
    </location>
</feature>
<dbReference type="AlphaFoldDB" id="A0A345P9L9"/>
<gene>
    <name evidence="3" type="ORF">HYN46_14685</name>
</gene>
<dbReference type="GO" id="GO:0000271">
    <property type="term" value="P:polysaccharide biosynthetic process"/>
    <property type="evidence" value="ECO:0007669"/>
    <property type="project" value="TreeGrafter"/>
</dbReference>
<name>A0A345P9L9_9GAMM</name>
<reference evidence="3 4" key="1">
    <citation type="submission" date="2018-07" db="EMBL/GenBank/DDBJ databases">
        <title>Genome sequencing of Moraxellaceae gen. HYN0046.</title>
        <authorList>
            <person name="Kim M."/>
            <person name="Yi H."/>
        </authorList>
    </citation>
    <scope>NUCLEOTIDE SEQUENCE [LARGE SCALE GENOMIC DNA]</scope>
    <source>
        <strain evidence="3 4">HYN0046</strain>
    </source>
</reference>
<keyword evidence="1" id="KW-1133">Transmembrane helix</keyword>
<feature type="transmembrane region" description="Helical" evidence="1">
    <location>
        <begin position="328"/>
        <end position="345"/>
    </location>
</feature>
<protein>
    <submittedName>
        <fullName evidence="3">Acyltransferase</fullName>
    </submittedName>
</protein>
<keyword evidence="4" id="KW-1185">Reference proteome</keyword>
<accession>A0A345P9L9</accession>